<evidence type="ECO:0000313" key="8">
    <source>
        <dbReference type="Proteomes" id="UP001056756"/>
    </source>
</evidence>
<dbReference type="Proteomes" id="UP001056756">
    <property type="component" value="Chromosome"/>
</dbReference>
<evidence type="ECO:0000313" key="7">
    <source>
        <dbReference type="EMBL" id="URN95388.1"/>
    </source>
</evidence>
<dbReference type="GO" id="GO:0005975">
    <property type="term" value="P:carbohydrate metabolic process"/>
    <property type="evidence" value="ECO:0007669"/>
    <property type="project" value="InterPro"/>
</dbReference>
<dbReference type="KEGG" id="plig:NAG76_03755"/>
<evidence type="ECO:0000256" key="2">
    <source>
        <dbReference type="ARBA" id="ARBA00022801"/>
    </source>
</evidence>
<feature type="domain" description="Glycoside hydrolase family 31 TIM barrel" evidence="5">
    <location>
        <begin position="123"/>
        <end position="410"/>
    </location>
</feature>
<reference evidence="7" key="1">
    <citation type="submission" date="2022-05" db="EMBL/GenBank/DDBJ databases">
        <title>Novel bacterial taxa in a minimal lignocellulolytic consortium and its capacity to transform plastics disclosed by genome-resolved metagenomics.</title>
        <authorList>
            <person name="Rodriguez C.A.D."/>
            <person name="Diaz-Garcia L."/>
            <person name="Herrera K."/>
            <person name="Tarazona N.A."/>
            <person name="Sproer C."/>
            <person name="Overmann J."/>
            <person name="Jimenez D.J."/>
        </authorList>
    </citation>
    <scope>NUCLEOTIDE SEQUENCE</scope>
    <source>
        <strain evidence="7">MAG5</strain>
    </source>
</reference>
<dbReference type="GO" id="GO:0004553">
    <property type="term" value="F:hydrolase activity, hydrolyzing O-glycosyl compounds"/>
    <property type="evidence" value="ECO:0007669"/>
    <property type="project" value="InterPro"/>
</dbReference>
<dbReference type="SUPFAM" id="SSF51445">
    <property type="entry name" value="(Trans)glycosidases"/>
    <property type="match status" value="1"/>
</dbReference>
<proteinExistence type="inferred from homology"/>
<dbReference type="Gene3D" id="3.20.20.80">
    <property type="entry name" value="Glycosidases"/>
    <property type="match status" value="1"/>
</dbReference>
<keyword evidence="3 4" id="KW-0326">Glycosidase</keyword>
<dbReference type="CDD" id="cd06592">
    <property type="entry name" value="GH31_NET37"/>
    <property type="match status" value="1"/>
</dbReference>
<feature type="domain" description="Glycosyl hydrolase family 31 C-terminal" evidence="6">
    <location>
        <begin position="422"/>
        <end position="497"/>
    </location>
</feature>
<evidence type="ECO:0000259" key="5">
    <source>
        <dbReference type="Pfam" id="PF01055"/>
    </source>
</evidence>
<keyword evidence="2 4" id="KW-0378">Hydrolase</keyword>
<gene>
    <name evidence="7" type="ORF">NAG76_03755</name>
</gene>
<evidence type="ECO:0000256" key="3">
    <source>
        <dbReference type="ARBA" id="ARBA00023295"/>
    </source>
</evidence>
<dbReference type="Pfam" id="PF01055">
    <property type="entry name" value="Glyco_hydro_31_2nd"/>
    <property type="match status" value="1"/>
</dbReference>
<dbReference type="PANTHER" id="PTHR43053:SF4">
    <property type="entry name" value="MYOGENESIS-REGULATING GLYCOSIDASE"/>
    <property type="match status" value="1"/>
</dbReference>
<comment type="similarity">
    <text evidence="1 4">Belongs to the glycosyl hydrolase 31 family.</text>
</comment>
<evidence type="ECO:0000259" key="6">
    <source>
        <dbReference type="Pfam" id="PF21365"/>
    </source>
</evidence>
<protein>
    <submittedName>
        <fullName evidence="7">Glycoside hydrolase family 31 protein</fullName>
    </submittedName>
</protein>
<dbReference type="SUPFAM" id="SSF51011">
    <property type="entry name" value="Glycosyl hydrolase domain"/>
    <property type="match status" value="1"/>
</dbReference>
<sequence>MIIQMLDEEYWYGGCVSQGNRMPVGVEDKIQFVFDQNPTPNQTMPLFISSKGRYLWRETGFTIDFNEGIISCPDDLLLASGYESLRGAYQAAMKAHFPFKDIKLSEKLFVEPIFNSWIELTFNQNEKDLLQYAKNIVANGFKPGVLMIDDGWSEYYGNWSFHSGKFPNEKAFIQELKGMGFEVMLWVCPFITPDTVAYRETKKLDLLVKTPNGTPYICEWWNGHSAVLDFSNPEAVEWFDRQMQQLQNLGIDGFKFDAGDSCYYREDNVTHGNVTPDIHSSLWASYGTKYELNEYRVTFKSGGFSLFQRLCDKEHSWGEKGIKALIPDSLLQGITGHPFSCPDMVGGGEYLNFAELEENGLDQELFSRHSEIACLMPSIQFSAAPWRVLSAQYLEKIHDQLRLRTHYLPQLKLALNEAVKQGEPVIRYMEYQFPGEGLETVTDQFMLGNTLLVAPLYEKGSINRVVAVPKGIWKFGQEIIVSKGELHTFTPPADIPIVLQWQDDIR</sequence>
<evidence type="ECO:0000256" key="4">
    <source>
        <dbReference type="RuleBase" id="RU361185"/>
    </source>
</evidence>
<dbReference type="EMBL" id="CP097899">
    <property type="protein sequence ID" value="URN95388.1"/>
    <property type="molecule type" value="Genomic_DNA"/>
</dbReference>
<dbReference type="PANTHER" id="PTHR43053">
    <property type="entry name" value="GLYCOSIDASE FAMILY 31"/>
    <property type="match status" value="1"/>
</dbReference>
<dbReference type="InterPro" id="IPR050985">
    <property type="entry name" value="Alpha-glycosidase_related"/>
</dbReference>
<evidence type="ECO:0000256" key="1">
    <source>
        <dbReference type="ARBA" id="ARBA00007806"/>
    </source>
</evidence>
<dbReference type="AlphaFoldDB" id="A0A9J6ZH63"/>
<name>A0A9J6ZH63_9BACL</name>
<dbReference type="InterPro" id="IPR048395">
    <property type="entry name" value="Glyco_hydro_31_C"/>
</dbReference>
<dbReference type="InterPro" id="IPR000322">
    <property type="entry name" value="Glyco_hydro_31_TIM"/>
</dbReference>
<accession>A0A9J6ZH63</accession>
<dbReference type="InterPro" id="IPR017853">
    <property type="entry name" value="GH"/>
</dbReference>
<dbReference type="Pfam" id="PF21365">
    <property type="entry name" value="Glyco_hydro_31_3rd"/>
    <property type="match status" value="1"/>
</dbReference>
<organism evidence="7 8">
    <name type="scientific">Candidatus Pristimantibacillus lignocellulolyticus</name>
    <dbReference type="NCBI Taxonomy" id="2994561"/>
    <lineage>
        <taxon>Bacteria</taxon>
        <taxon>Bacillati</taxon>
        <taxon>Bacillota</taxon>
        <taxon>Bacilli</taxon>
        <taxon>Bacillales</taxon>
        <taxon>Paenibacillaceae</taxon>
        <taxon>Candidatus Pristimantibacillus</taxon>
    </lineage>
</organism>